<dbReference type="RefSeq" id="WP_377960704.1">
    <property type="nucleotide sequence ID" value="NZ_JBHZOL010000008.1"/>
</dbReference>
<evidence type="ECO:0000259" key="3">
    <source>
        <dbReference type="Pfam" id="PF12770"/>
    </source>
</evidence>
<reference evidence="4 5" key="1">
    <citation type="submission" date="2024-10" db="EMBL/GenBank/DDBJ databases">
        <authorList>
            <person name="Ratan Roy A."/>
            <person name="Morales Sandoval P.H."/>
            <person name="De Los Santos Villalobos S."/>
            <person name="Chakraborty S."/>
            <person name="Mukherjee J."/>
        </authorList>
    </citation>
    <scope>NUCLEOTIDE SEQUENCE [LARGE SCALE GENOMIC DNA]</scope>
    <source>
        <strain evidence="4 5">S1</strain>
    </source>
</reference>
<feature type="repeat" description="TPR" evidence="1">
    <location>
        <begin position="146"/>
        <end position="179"/>
    </location>
</feature>
<evidence type="ECO:0000256" key="1">
    <source>
        <dbReference type="PROSITE-ProRule" id="PRU00339"/>
    </source>
</evidence>
<dbReference type="PROSITE" id="PS50005">
    <property type="entry name" value="TPR"/>
    <property type="match status" value="4"/>
</dbReference>
<organism evidence="4 5">
    <name type="scientific">Almyronema epifaneia S1</name>
    <dbReference type="NCBI Taxonomy" id="2991925"/>
    <lineage>
        <taxon>Bacteria</taxon>
        <taxon>Bacillati</taxon>
        <taxon>Cyanobacteriota</taxon>
        <taxon>Cyanophyceae</taxon>
        <taxon>Nodosilineales</taxon>
        <taxon>Nodosilineaceae</taxon>
        <taxon>Almyronema</taxon>
        <taxon>Almyronema epifaneia</taxon>
    </lineage>
</organism>
<evidence type="ECO:0000313" key="5">
    <source>
        <dbReference type="Proteomes" id="UP001600165"/>
    </source>
</evidence>
<dbReference type="SMART" id="SM00028">
    <property type="entry name" value="TPR"/>
    <property type="match status" value="8"/>
</dbReference>
<dbReference type="Pfam" id="PF13176">
    <property type="entry name" value="TPR_7"/>
    <property type="match status" value="1"/>
</dbReference>
<protein>
    <submittedName>
        <fullName evidence="4">CHAT domain-containing protein</fullName>
    </submittedName>
</protein>
<dbReference type="Pfam" id="PF13424">
    <property type="entry name" value="TPR_12"/>
    <property type="match status" value="3"/>
</dbReference>
<gene>
    <name evidence="4" type="ORF">ACFVKH_01545</name>
</gene>
<comment type="caution">
    <text evidence="4">The sequence shown here is derived from an EMBL/GenBank/DDBJ whole genome shotgun (WGS) entry which is preliminary data.</text>
</comment>
<dbReference type="InterPro" id="IPR019734">
    <property type="entry name" value="TPR_rpt"/>
</dbReference>
<dbReference type="InterPro" id="IPR024983">
    <property type="entry name" value="CHAT_dom"/>
</dbReference>
<dbReference type="EMBL" id="JBHZOL010000008">
    <property type="protein sequence ID" value="MFE4104942.1"/>
    <property type="molecule type" value="Genomic_DNA"/>
</dbReference>
<dbReference type="Pfam" id="PF12770">
    <property type="entry name" value="CHAT"/>
    <property type="match status" value="1"/>
</dbReference>
<keyword evidence="5" id="KW-1185">Reference proteome</keyword>
<evidence type="ECO:0000256" key="2">
    <source>
        <dbReference type="SAM" id="SignalP"/>
    </source>
</evidence>
<sequence>MRLKRLKLALLSGVLALWLISQPLSPTAAALKGHFAASDATPTRITAFQLAPQMTPSPLLAQTPEAEFLFHQGIEQYQANRFPEAIAAWQSALEQYQQAHNIERVGLVSNAIAAAYLQLSQYAAAITWAEQALAIAEAQNNRVAQAQALGNLGIAYRDQGRYWQAIETYQRSLEQVQTGTAAEAQLLGLLSNAYSALGDYERAIPLQTRSLNLARSLGNEALAAVALRNLGALNTTVGNYAAALEHYQASLHLAELARDRPGIAYTLQNLGVVYHSLDNIPQAITYYQQSLALARAVSQSQLEAAALSNLGIAYEDLDDYAQAIAMHRESLAIAQASTDPQAIATSLNNLGHALLGANRLDEAQATLQQAIEILADLRQNLSDLYTLSVFDTQVHTYNLLQQVLVAQADYSQALEVAEQGRTRALINLVASQQANAPLPASPAIADMQALAQQLHSTLVEYSTVPNDAFKFQVQGKRRGQTARLFIWVIQPTGAVYFRQLAVDTLEQPLESLIAQSRSHSGRGLRRSIRVEPDTAAETPQGLQALYQVLITPIQDLLPSDPKAQVIFIPHETLFWVPFAALQTPDQTYLIDHHTLSIAPSIQLLGLTHSASPAPALSARDRALVVGNPTMPSLALSPGEPPQPLPPLPGAEQEALTIAQLFQTRLFRGAAATETAIAAQMPHARLIHLATHGLLDLDLPSSGELAQLHIPGAIALAPTAEADGWLTATEIASLDLSADLVVLSACDTGLGEITGDGILGLSRSLLGAGAKSTVVSLWAVPDTPTAELMTTFYQALLTGQGKAQALRQALLKTKAHYPNPSDWAAFILIGHPN</sequence>
<feature type="domain" description="CHAT" evidence="3">
    <location>
        <begin position="542"/>
        <end position="829"/>
    </location>
</feature>
<feature type="chain" id="PRO_5046291294" evidence="2">
    <location>
        <begin position="29"/>
        <end position="832"/>
    </location>
</feature>
<dbReference type="PANTHER" id="PTHR10098">
    <property type="entry name" value="RAPSYN-RELATED"/>
    <property type="match status" value="1"/>
</dbReference>
<keyword evidence="2" id="KW-0732">Signal</keyword>
<name>A0ABW6I9V2_9CYAN</name>
<accession>A0ABW6I9V2</accession>
<evidence type="ECO:0000313" key="4">
    <source>
        <dbReference type="EMBL" id="MFE4104942.1"/>
    </source>
</evidence>
<dbReference type="InterPro" id="IPR011990">
    <property type="entry name" value="TPR-like_helical_dom_sf"/>
</dbReference>
<dbReference type="Gene3D" id="1.25.40.10">
    <property type="entry name" value="Tetratricopeptide repeat domain"/>
    <property type="match status" value="2"/>
</dbReference>
<feature type="repeat" description="TPR" evidence="1">
    <location>
        <begin position="304"/>
        <end position="337"/>
    </location>
</feature>
<keyword evidence="1" id="KW-0802">TPR repeat</keyword>
<feature type="repeat" description="TPR" evidence="1">
    <location>
        <begin position="264"/>
        <end position="297"/>
    </location>
</feature>
<dbReference type="PROSITE" id="PS50293">
    <property type="entry name" value="TPR_REGION"/>
    <property type="match status" value="1"/>
</dbReference>
<feature type="repeat" description="TPR" evidence="1">
    <location>
        <begin position="224"/>
        <end position="257"/>
    </location>
</feature>
<dbReference type="Proteomes" id="UP001600165">
    <property type="component" value="Unassembled WGS sequence"/>
</dbReference>
<feature type="signal peptide" evidence="2">
    <location>
        <begin position="1"/>
        <end position="28"/>
    </location>
</feature>
<proteinExistence type="predicted"/>
<dbReference type="SUPFAM" id="SSF48452">
    <property type="entry name" value="TPR-like"/>
    <property type="match status" value="2"/>
</dbReference>